<dbReference type="InterPro" id="IPR004855">
    <property type="entry name" value="TFIIA_asu/bsu"/>
</dbReference>
<reference evidence="7" key="1">
    <citation type="submission" date="2023-01" db="EMBL/GenBank/DDBJ databases">
        <title>Key to firefly adult light organ development and bioluminescence: homeobox transcription factors regulate luciferase expression and transportation to peroxisome.</title>
        <authorList>
            <person name="Fu X."/>
        </authorList>
    </citation>
    <scope>NUCLEOTIDE SEQUENCE [LARGE SCALE GENOMIC DNA]</scope>
</reference>
<evidence type="ECO:0000313" key="7">
    <source>
        <dbReference type="Proteomes" id="UP001353858"/>
    </source>
</evidence>
<keyword evidence="7" id="KW-1185">Reference proteome</keyword>
<dbReference type="Proteomes" id="UP001353858">
    <property type="component" value="Unassembled WGS sequence"/>
</dbReference>
<sequence length="402" mass="46145">MPNIPDIYCVLVDDVITNCSELFSKRKLDDKVLIQLKDLWLSKLEAKGDDYIDLNYINTSENQHVSVSKKNQSNPKKSEQTAIQKRFTTLKRKPSRIKREKQRAPVSKKNQTNPKKSEKPALQNGMSTLKCLPAAVLDMPLLCTVTAKNTQDNPKNLENQVSGITVINKNKIISKQEPNVWLKKIDKKENKFKQRKANLQKVLNRAAKANKTSSSDQLFTTQKYNYIYKNNNYSYKNRQGNTHVKIILPRRTGYSIKERTCMVKAPCWFLSGTQLPNLLCPLIKEISQLPLSEATAALQECINNYELFQLDGNGVKIQLKSQGKNVMIRKNCIRDLSDLDSDDDVSDCEDADTAFYSENQIMCLFSIVKRKKFEWSLKLQNGIMEINNKVYMFKTADGLVEW</sequence>
<comment type="caution">
    <text evidence="6">The sequence shown here is derived from an EMBL/GenBank/DDBJ whole genome shotgun (WGS) entry which is preliminary data.</text>
</comment>
<dbReference type="SUPFAM" id="SSF50784">
    <property type="entry name" value="Transcription factor IIA (TFIIA), beta-barrel domain"/>
    <property type="match status" value="1"/>
</dbReference>
<dbReference type="AlphaFoldDB" id="A0AAN7Q4J0"/>
<keyword evidence="4" id="KW-0539">Nucleus</keyword>
<evidence type="ECO:0000256" key="2">
    <source>
        <dbReference type="ARBA" id="ARBA00010059"/>
    </source>
</evidence>
<dbReference type="Pfam" id="PF03153">
    <property type="entry name" value="TFIIA"/>
    <property type="match status" value="1"/>
</dbReference>
<gene>
    <name evidence="6" type="ORF">RN001_001755</name>
</gene>
<protein>
    <submittedName>
        <fullName evidence="6">Uncharacterized protein</fullName>
    </submittedName>
</protein>
<feature type="compositionally biased region" description="Basic residues" evidence="5">
    <location>
        <begin position="91"/>
        <end position="101"/>
    </location>
</feature>
<feature type="region of interest" description="Disordered" evidence="5">
    <location>
        <begin position="91"/>
        <end position="125"/>
    </location>
</feature>
<name>A0AAN7Q4J0_9COLE</name>
<evidence type="ECO:0000313" key="6">
    <source>
        <dbReference type="EMBL" id="KAK4885484.1"/>
    </source>
</evidence>
<dbReference type="GO" id="GO:0006367">
    <property type="term" value="P:transcription initiation at RNA polymerase II promoter"/>
    <property type="evidence" value="ECO:0007669"/>
    <property type="project" value="InterPro"/>
</dbReference>
<keyword evidence="3" id="KW-0804">Transcription</keyword>
<comment type="subcellular location">
    <subcellularLocation>
        <location evidence="1">Nucleus</location>
    </subcellularLocation>
</comment>
<comment type="similarity">
    <text evidence="2">Belongs to the TFIIA subunit 1 family.</text>
</comment>
<feature type="region of interest" description="Disordered" evidence="5">
    <location>
        <begin position="63"/>
        <end position="82"/>
    </location>
</feature>
<organism evidence="6 7">
    <name type="scientific">Aquatica leii</name>
    <dbReference type="NCBI Taxonomy" id="1421715"/>
    <lineage>
        <taxon>Eukaryota</taxon>
        <taxon>Metazoa</taxon>
        <taxon>Ecdysozoa</taxon>
        <taxon>Arthropoda</taxon>
        <taxon>Hexapoda</taxon>
        <taxon>Insecta</taxon>
        <taxon>Pterygota</taxon>
        <taxon>Neoptera</taxon>
        <taxon>Endopterygota</taxon>
        <taxon>Coleoptera</taxon>
        <taxon>Polyphaga</taxon>
        <taxon>Elateriformia</taxon>
        <taxon>Elateroidea</taxon>
        <taxon>Lampyridae</taxon>
        <taxon>Luciolinae</taxon>
        <taxon>Aquatica</taxon>
    </lineage>
</organism>
<proteinExistence type="inferred from homology"/>
<dbReference type="Gene3D" id="1.10.287.100">
    <property type="match status" value="1"/>
</dbReference>
<dbReference type="InterPro" id="IPR009088">
    <property type="entry name" value="TFIIA_b-brl"/>
</dbReference>
<evidence type="ECO:0000256" key="3">
    <source>
        <dbReference type="ARBA" id="ARBA00023163"/>
    </source>
</evidence>
<dbReference type="PANTHER" id="PTHR12694">
    <property type="entry name" value="TRANSCRIPTION INITIATION FACTOR IIA SUBUNIT 1"/>
    <property type="match status" value="1"/>
</dbReference>
<dbReference type="EMBL" id="JARPUR010000001">
    <property type="protein sequence ID" value="KAK4885484.1"/>
    <property type="molecule type" value="Genomic_DNA"/>
</dbReference>
<evidence type="ECO:0000256" key="1">
    <source>
        <dbReference type="ARBA" id="ARBA00004123"/>
    </source>
</evidence>
<dbReference type="PANTHER" id="PTHR12694:SF8">
    <property type="entry name" value="TRANSCRIPTION INITIATION FACTOR IIA SUBUNIT 1"/>
    <property type="match status" value="1"/>
</dbReference>
<accession>A0AAN7Q4J0</accession>
<evidence type="ECO:0000256" key="5">
    <source>
        <dbReference type="SAM" id="MobiDB-lite"/>
    </source>
</evidence>
<dbReference type="Gene3D" id="2.30.18.10">
    <property type="entry name" value="Transcription factor IIA (TFIIA), beta-barrel domain"/>
    <property type="match status" value="1"/>
</dbReference>
<evidence type="ECO:0000256" key="4">
    <source>
        <dbReference type="ARBA" id="ARBA00023242"/>
    </source>
</evidence>
<dbReference type="SUPFAM" id="SSF47396">
    <property type="entry name" value="Transcription factor IIA (TFIIA), alpha-helical domain"/>
    <property type="match status" value="1"/>
</dbReference>
<dbReference type="GO" id="GO:0005672">
    <property type="term" value="C:transcription factor TFIIA complex"/>
    <property type="evidence" value="ECO:0007669"/>
    <property type="project" value="InterPro"/>
</dbReference>